<dbReference type="InterPro" id="IPR036392">
    <property type="entry name" value="PLAT/LH2_dom_sf"/>
</dbReference>
<dbReference type="Pfam" id="PF01477">
    <property type="entry name" value="PLAT"/>
    <property type="match status" value="1"/>
</dbReference>
<dbReference type="SUPFAM" id="SSF49723">
    <property type="entry name" value="Lipase/lipooxygenase domain (PLAT/LH2 domain)"/>
    <property type="match status" value="1"/>
</dbReference>
<feature type="chain" id="PRO_5017352181" description="PLAT domain-containing protein" evidence="8">
    <location>
        <begin position="16"/>
        <end position="260"/>
    </location>
</feature>
<dbReference type="GO" id="GO:0005261">
    <property type="term" value="F:monoatomic cation channel activity"/>
    <property type="evidence" value="ECO:0007669"/>
    <property type="project" value="TreeGrafter"/>
</dbReference>
<dbReference type="InterPro" id="IPR001024">
    <property type="entry name" value="PLAT/LH2_dom"/>
</dbReference>
<evidence type="ECO:0000256" key="1">
    <source>
        <dbReference type="ARBA" id="ARBA00004370"/>
    </source>
</evidence>
<dbReference type="Ensembl" id="ENSOMET00000019585.1">
    <property type="protein sequence ID" value="ENSOMEP00000029783.1"/>
    <property type="gene ID" value="ENSOMEG00000013652.1"/>
</dbReference>
<evidence type="ECO:0000313" key="11">
    <source>
        <dbReference type="Proteomes" id="UP000261560"/>
    </source>
</evidence>
<feature type="domain" description="PLAT" evidence="9">
    <location>
        <begin position="1"/>
        <end position="78"/>
    </location>
</feature>
<dbReference type="PANTHER" id="PTHR46730:SF3">
    <property type="entry name" value="POLYCYSTIN-1"/>
    <property type="match status" value="1"/>
</dbReference>
<dbReference type="PaxDb" id="30732-ENSOMEP00000029783"/>
<feature type="transmembrane region" description="Helical" evidence="7">
    <location>
        <begin position="126"/>
        <end position="147"/>
    </location>
</feature>
<dbReference type="Proteomes" id="UP000261560">
    <property type="component" value="Unplaced"/>
</dbReference>
<dbReference type="AlphaFoldDB" id="A0A3B3DI43"/>
<reference evidence="10" key="2">
    <citation type="submission" date="2025-09" db="UniProtKB">
        <authorList>
            <consortium name="Ensembl"/>
        </authorList>
    </citation>
    <scope>IDENTIFICATION</scope>
</reference>
<sequence>GALLSFLFLLRRVTGGRAPSLGNVWKIRVWHDNKGLSPAWMLQYILVKDLQTGSSFFFLVEEWLSVDNERTGGRVEMEVEASEEAVLRQLPRLLRCELQRALCESHLWLSLWARPPRSPFTRLQRATCCALLLQLLLLANALWYGAVSRAGSRLSPVDGATVGVVTCLVVYPLYLLVMGVFRMSRSEVLTIPAEPLLQPPTPRLKLLLLWGGHQCVTVEQVPPQGDQESVEIDDFLDNSMAGSSFLFFNGEVVPEKNKDP</sequence>
<evidence type="ECO:0000256" key="3">
    <source>
        <dbReference type="ARBA" id="ARBA00022737"/>
    </source>
</evidence>
<evidence type="ECO:0000256" key="6">
    <source>
        <dbReference type="PROSITE-ProRule" id="PRU00152"/>
    </source>
</evidence>
<dbReference type="STRING" id="30732.ENSOMEP00000029783"/>
<dbReference type="GO" id="GO:0006816">
    <property type="term" value="P:calcium ion transport"/>
    <property type="evidence" value="ECO:0007669"/>
    <property type="project" value="TreeGrafter"/>
</dbReference>
<dbReference type="PANTHER" id="PTHR46730">
    <property type="entry name" value="POLYCYSTIN-1"/>
    <property type="match status" value="1"/>
</dbReference>
<reference evidence="10" key="1">
    <citation type="submission" date="2025-08" db="UniProtKB">
        <authorList>
            <consortium name="Ensembl"/>
        </authorList>
    </citation>
    <scope>IDENTIFICATION</scope>
</reference>
<keyword evidence="11" id="KW-1185">Reference proteome</keyword>
<evidence type="ECO:0000256" key="2">
    <source>
        <dbReference type="ARBA" id="ARBA00022692"/>
    </source>
</evidence>
<keyword evidence="4 7" id="KW-1133">Transmembrane helix</keyword>
<accession>A0A3B3DI43</accession>
<organism evidence="10 11">
    <name type="scientific">Oryzias melastigma</name>
    <name type="common">Marine medaka</name>
    <dbReference type="NCBI Taxonomy" id="30732"/>
    <lineage>
        <taxon>Eukaryota</taxon>
        <taxon>Metazoa</taxon>
        <taxon>Chordata</taxon>
        <taxon>Craniata</taxon>
        <taxon>Vertebrata</taxon>
        <taxon>Euteleostomi</taxon>
        <taxon>Actinopterygii</taxon>
        <taxon>Neopterygii</taxon>
        <taxon>Teleostei</taxon>
        <taxon>Neoteleostei</taxon>
        <taxon>Acanthomorphata</taxon>
        <taxon>Ovalentaria</taxon>
        <taxon>Atherinomorphae</taxon>
        <taxon>Beloniformes</taxon>
        <taxon>Adrianichthyidae</taxon>
        <taxon>Oryziinae</taxon>
        <taxon>Oryzias</taxon>
    </lineage>
</organism>
<keyword evidence="8" id="KW-0732">Signal</keyword>
<keyword evidence="2 7" id="KW-0812">Transmembrane</keyword>
<evidence type="ECO:0000256" key="4">
    <source>
        <dbReference type="ARBA" id="ARBA00022989"/>
    </source>
</evidence>
<evidence type="ECO:0000256" key="8">
    <source>
        <dbReference type="SAM" id="SignalP"/>
    </source>
</evidence>
<feature type="transmembrane region" description="Helical" evidence="7">
    <location>
        <begin position="159"/>
        <end position="181"/>
    </location>
</feature>
<dbReference type="GO" id="GO:0005886">
    <property type="term" value="C:plasma membrane"/>
    <property type="evidence" value="ECO:0007669"/>
    <property type="project" value="TreeGrafter"/>
</dbReference>
<dbReference type="PROSITE" id="PS50095">
    <property type="entry name" value="PLAT"/>
    <property type="match status" value="1"/>
</dbReference>
<protein>
    <recommendedName>
        <fullName evidence="9">PLAT domain-containing protein</fullName>
    </recommendedName>
</protein>
<evidence type="ECO:0000256" key="5">
    <source>
        <dbReference type="ARBA" id="ARBA00023136"/>
    </source>
</evidence>
<evidence type="ECO:0000256" key="7">
    <source>
        <dbReference type="SAM" id="Phobius"/>
    </source>
</evidence>
<dbReference type="GeneTree" id="ENSGT00940000167012"/>
<dbReference type="Gene3D" id="2.60.60.20">
    <property type="entry name" value="PLAT/LH2 domain"/>
    <property type="match status" value="1"/>
</dbReference>
<feature type="signal peptide" evidence="8">
    <location>
        <begin position="1"/>
        <end position="15"/>
    </location>
</feature>
<evidence type="ECO:0000259" key="9">
    <source>
        <dbReference type="PROSITE" id="PS50095"/>
    </source>
</evidence>
<evidence type="ECO:0000313" key="10">
    <source>
        <dbReference type="Ensembl" id="ENSOMEP00000029783.1"/>
    </source>
</evidence>
<proteinExistence type="predicted"/>
<name>A0A3B3DI43_ORYME</name>
<comment type="caution">
    <text evidence="6">Lacks conserved residue(s) required for the propagation of feature annotation.</text>
</comment>
<keyword evidence="5 7" id="KW-0472">Membrane</keyword>
<comment type="subcellular location">
    <subcellularLocation>
        <location evidence="1">Membrane</location>
    </subcellularLocation>
</comment>
<keyword evidence="3" id="KW-0677">Repeat</keyword>